<sequence length="156" mass="17449">MLILLLQPENEHAAVQTRDFISGSFVTAAFTSQHKSYRETVAFNSSLLRPRVIGEWIGREENDADPLAAEMLQPPVPRSKNEQWDNEDNSSSPAGSLKVEPKTKGLKQQQQQHKKLLAAMLSQDSFESVHSPTPSVTEEDIDDEDDAMELLGNFKN</sequence>
<dbReference type="PANTHER" id="PTHR32000">
    <property type="entry name" value="SIMILAR TO HYPOTHETICAL PROTEIN"/>
    <property type="match status" value="1"/>
</dbReference>
<proteinExistence type="predicted"/>
<protein>
    <submittedName>
        <fullName evidence="2">Uncharacterized protein</fullName>
    </submittedName>
</protein>
<evidence type="ECO:0000256" key="1">
    <source>
        <dbReference type="SAM" id="MobiDB-lite"/>
    </source>
</evidence>
<dbReference type="Proteomes" id="UP001159641">
    <property type="component" value="Unassembled WGS sequence"/>
</dbReference>
<comment type="caution">
    <text evidence="2">The sequence shown here is derived from an EMBL/GenBank/DDBJ whole genome shotgun (WGS) entry which is preliminary data.</text>
</comment>
<evidence type="ECO:0000313" key="3">
    <source>
        <dbReference type="Proteomes" id="UP001159641"/>
    </source>
</evidence>
<reference evidence="2 3" key="1">
    <citation type="submission" date="2022-11" db="EMBL/GenBank/DDBJ databases">
        <title>Whole genome sequence of Eschrichtius robustus ER-17-0199.</title>
        <authorList>
            <person name="Bruniche-Olsen A."/>
            <person name="Black A.N."/>
            <person name="Fields C.J."/>
            <person name="Walden K."/>
            <person name="Dewoody J.A."/>
        </authorList>
    </citation>
    <scope>NUCLEOTIDE SEQUENCE [LARGE SCALE GENOMIC DNA]</scope>
    <source>
        <strain evidence="2">ER-17-0199</strain>
        <tissue evidence="2">Blubber</tissue>
    </source>
</reference>
<dbReference type="Pfam" id="PF17824">
    <property type="entry name" value="DUF5586"/>
    <property type="match status" value="1"/>
</dbReference>
<gene>
    <name evidence="2" type="ORF">J1605_001834</name>
</gene>
<keyword evidence="3" id="KW-1185">Reference proteome</keyword>
<name>A0AB34I0B9_ESCRO</name>
<dbReference type="PANTHER" id="PTHR32000:SF3">
    <property type="entry name" value="RIKEN CDNA A830018L16 GENE"/>
    <property type="match status" value="1"/>
</dbReference>
<feature type="compositionally biased region" description="Acidic residues" evidence="1">
    <location>
        <begin position="137"/>
        <end position="148"/>
    </location>
</feature>
<feature type="compositionally biased region" description="Polar residues" evidence="1">
    <location>
        <begin position="122"/>
        <end position="136"/>
    </location>
</feature>
<feature type="region of interest" description="Disordered" evidence="1">
    <location>
        <begin position="64"/>
        <end position="156"/>
    </location>
</feature>
<accession>A0AB34I0B9</accession>
<dbReference type="AlphaFoldDB" id="A0AB34I0B9"/>
<dbReference type="EMBL" id="JAIQCJ010000270">
    <property type="protein sequence ID" value="KAJ8797024.1"/>
    <property type="molecule type" value="Genomic_DNA"/>
</dbReference>
<dbReference type="InterPro" id="IPR040687">
    <property type="entry name" value="DUF5586"/>
</dbReference>
<organism evidence="2 3">
    <name type="scientific">Eschrichtius robustus</name>
    <name type="common">California gray whale</name>
    <name type="synonym">Eschrichtius gibbosus</name>
    <dbReference type="NCBI Taxonomy" id="9764"/>
    <lineage>
        <taxon>Eukaryota</taxon>
        <taxon>Metazoa</taxon>
        <taxon>Chordata</taxon>
        <taxon>Craniata</taxon>
        <taxon>Vertebrata</taxon>
        <taxon>Euteleostomi</taxon>
        <taxon>Mammalia</taxon>
        <taxon>Eutheria</taxon>
        <taxon>Laurasiatheria</taxon>
        <taxon>Artiodactyla</taxon>
        <taxon>Whippomorpha</taxon>
        <taxon>Cetacea</taxon>
        <taxon>Mysticeti</taxon>
        <taxon>Eschrichtiidae</taxon>
        <taxon>Eschrichtius</taxon>
    </lineage>
</organism>
<evidence type="ECO:0000313" key="2">
    <source>
        <dbReference type="EMBL" id="KAJ8797024.1"/>
    </source>
</evidence>